<feature type="signal peptide" evidence="1">
    <location>
        <begin position="1"/>
        <end position="23"/>
    </location>
</feature>
<reference evidence="3" key="1">
    <citation type="submission" date="2017-03" db="EMBL/GenBank/DDBJ databases">
        <title>Phytopthora megakarya and P. palmivora, two closely related causual agents of cacao black pod achieved similar genome size and gene model numbers by different mechanisms.</title>
        <authorList>
            <person name="Ali S."/>
            <person name="Shao J."/>
            <person name="Larry D.J."/>
            <person name="Kronmiller B."/>
            <person name="Shen D."/>
            <person name="Strem M.D."/>
            <person name="Melnick R.L."/>
            <person name="Guiltinan M.J."/>
            <person name="Tyler B.M."/>
            <person name="Meinhardt L.W."/>
            <person name="Bailey B.A."/>
        </authorList>
    </citation>
    <scope>NUCLEOTIDE SEQUENCE [LARGE SCALE GENOMIC DNA]</scope>
    <source>
        <strain evidence="3">zdho120</strain>
    </source>
</reference>
<dbReference type="EMBL" id="NBNE01000113">
    <property type="protein sequence ID" value="OWZ22746.1"/>
    <property type="molecule type" value="Genomic_DNA"/>
</dbReference>
<evidence type="ECO:0000256" key="1">
    <source>
        <dbReference type="SAM" id="SignalP"/>
    </source>
</evidence>
<evidence type="ECO:0000313" key="3">
    <source>
        <dbReference type="Proteomes" id="UP000198211"/>
    </source>
</evidence>
<feature type="chain" id="PRO_5012375379" description="RxLR effector protein" evidence="1">
    <location>
        <begin position="24"/>
        <end position="64"/>
    </location>
</feature>
<keyword evidence="1" id="KW-0732">Signal</keyword>
<evidence type="ECO:0008006" key="4">
    <source>
        <dbReference type="Google" id="ProtNLM"/>
    </source>
</evidence>
<comment type="caution">
    <text evidence="2">The sequence shown here is derived from an EMBL/GenBank/DDBJ whole genome shotgun (WGS) entry which is preliminary data.</text>
</comment>
<dbReference type="AlphaFoldDB" id="A0A225WYK5"/>
<accession>A0A225WYK5</accession>
<proteinExistence type="predicted"/>
<sequence>MQLVKGVIVTTVALVMYCTSATATTSVDVKEHTAEQRRLWYKRAPITKSPYQRDIPPPPPIKNN</sequence>
<name>A0A225WYK5_9STRA</name>
<gene>
    <name evidence="2" type="ORF">PHMEG_0002514</name>
</gene>
<dbReference type="Proteomes" id="UP000198211">
    <property type="component" value="Unassembled WGS sequence"/>
</dbReference>
<dbReference type="OrthoDB" id="115486at2759"/>
<evidence type="ECO:0000313" key="2">
    <source>
        <dbReference type="EMBL" id="OWZ22746.1"/>
    </source>
</evidence>
<protein>
    <recommendedName>
        <fullName evidence="4">RxLR effector protein</fullName>
    </recommendedName>
</protein>
<organism evidence="2 3">
    <name type="scientific">Phytophthora megakarya</name>
    <dbReference type="NCBI Taxonomy" id="4795"/>
    <lineage>
        <taxon>Eukaryota</taxon>
        <taxon>Sar</taxon>
        <taxon>Stramenopiles</taxon>
        <taxon>Oomycota</taxon>
        <taxon>Peronosporomycetes</taxon>
        <taxon>Peronosporales</taxon>
        <taxon>Peronosporaceae</taxon>
        <taxon>Phytophthora</taxon>
    </lineage>
</organism>
<keyword evidence="3" id="KW-1185">Reference proteome</keyword>